<evidence type="ECO:0000313" key="2">
    <source>
        <dbReference type="Proteomes" id="UP001367508"/>
    </source>
</evidence>
<organism evidence="1 2">
    <name type="scientific">Canavalia gladiata</name>
    <name type="common">Sword bean</name>
    <name type="synonym">Dolichos gladiatus</name>
    <dbReference type="NCBI Taxonomy" id="3824"/>
    <lineage>
        <taxon>Eukaryota</taxon>
        <taxon>Viridiplantae</taxon>
        <taxon>Streptophyta</taxon>
        <taxon>Embryophyta</taxon>
        <taxon>Tracheophyta</taxon>
        <taxon>Spermatophyta</taxon>
        <taxon>Magnoliopsida</taxon>
        <taxon>eudicotyledons</taxon>
        <taxon>Gunneridae</taxon>
        <taxon>Pentapetalae</taxon>
        <taxon>rosids</taxon>
        <taxon>fabids</taxon>
        <taxon>Fabales</taxon>
        <taxon>Fabaceae</taxon>
        <taxon>Papilionoideae</taxon>
        <taxon>50 kb inversion clade</taxon>
        <taxon>NPAAA clade</taxon>
        <taxon>indigoferoid/millettioid clade</taxon>
        <taxon>Phaseoleae</taxon>
        <taxon>Canavalia</taxon>
    </lineage>
</organism>
<keyword evidence="2" id="KW-1185">Reference proteome</keyword>
<dbReference type="Proteomes" id="UP001367508">
    <property type="component" value="Unassembled WGS sequence"/>
</dbReference>
<protein>
    <submittedName>
        <fullName evidence="1">Uncharacterized protein</fullName>
    </submittedName>
</protein>
<accession>A0AAN9QTS2</accession>
<comment type="caution">
    <text evidence="1">The sequence shown here is derived from an EMBL/GenBank/DDBJ whole genome shotgun (WGS) entry which is preliminary data.</text>
</comment>
<name>A0AAN9QTS2_CANGL</name>
<proteinExistence type="predicted"/>
<dbReference type="EMBL" id="JAYMYQ010000002">
    <property type="protein sequence ID" value="KAK7350165.1"/>
    <property type="molecule type" value="Genomic_DNA"/>
</dbReference>
<reference evidence="1 2" key="1">
    <citation type="submission" date="2024-01" db="EMBL/GenBank/DDBJ databases">
        <title>The genomes of 5 underutilized Papilionoideae crops provide insights into root nodulation and disease resistanc.</title>
        <authorList>
            <person name="Jiang F."/>
        </authorList>
    </citation>
    <scope>NUCLEOTIDE SEQUENCE [LARGE SCALE GENOMIC DNA]</scope>
    <source>
        <strain evidence="1">LVBAO_FW01</strain>
        <tissue evidence="1">Leaves</tissue>
    </source>
</reference>
<dbReference type="AlphaFoldDB" id="A0AAN9QTS2"/>
<gene>
    <name evidence="1" type="ORF">VNO77_08382</name>
</gene>
<evidence type="ECO:0000313" key="1">
    <source>
        <dbReference type="EMBL" id="KAK7350165.1"/>
    </source>
</evidence>
<sequence>MIHSPANLLAASTSPIILKRISLSRLHSDQHYSPLCCSYEQKFTWPLAWNREPLVGIANTWDSLFEDVGPHLHGCLLDTSQHLWFHKAARLTLSRPFYFVTPSFGLATSMLGCIVKLIETSRTMERITKHWAPCCLDTKPGIAFITYSYRFARSMNSNATSLKFTATVMARRVFILAENGLACVGSDMPWRGLLLYCANSVEFQTRSHMHVDVGLLHGTALHTEESSLHGVETSGTTPLVGIELVLKRISKNPFQPYESVDSGSHWLYQNLINPCLNNPPYSHCLPLPRAAVSEKTSLSSTGRIHLTLDLHLGNTRDTPRVNLLDLSSYGSKGVY</sequence>